<accession>A0A919KUZ2</accession>
<dbReference type="EMBL" id="BNAS01000003">
    <property type="protein sequence ID" value="GHH73539.1"/>
    <property type="molecule type" value="Genomic_DNA"/>
</dbReference>
<evidence type="ECO:0000256" key="1">
    <source>
        <dbReference type="SAM" id="Coils"/>
    </source>
</evidence>
<sequence length="162" mass="16770">MAFLKANVAALVLAVLLVGAIVWGVLGAVSANEWESRAAALSAGLATAEESLAEAEASIEDLETAKERAESTATACIGAIDDADAMLEVSEKLDEKTLTYVEGLNDFIAAVTVGNVEAAEAVGAEMDKLTVQIEDLTKEIDGHIDDYGDSAEGCHVDDAQNA</sequence>
<protein>
    <submittedName>
        <fullName evidence="2">Uncharacterized protein</fullName>
    </submittedName>
</protein>
<feature type="coiled-coil region" evidence="1">
    <location>
        <begin position="119"/>
        <end position="146"/>
    </location>
</feature>
<evidence type="ECO:0000313" key="3">
    <source>
        <dbReference type="Proteomes" id="UP000627369"/>
    </source>
</evidence>
<evidence type="ECO:0000313" key="2">
    <source>
        <dbReference type="EMBL" id="GHH73539.1"/>
    </source>
</evidence>
<name>A0A919KUZ2_9MICO</name>
<reference evidence="2" key="2">
    <citation type="submission" date="2020-09" db="EMBL/GenBank/DDBJ databases">
        <authorList>
            <person name="Sun Q."/>
            <person name="Zhou Y."/>
        </authorList>
    </citation>
    <scope>NUCLEOTIDE SEQUENCE</scope>
    <source>
        <strain evidence="2">CGMCC 4.7398</strain>
    </source>
</reference>
<proteinExistence type="predicted"/>
<comment type="caution">
    <text evidence="2">The sequence shown here is derived from an EMBL/GenBank/DDBJ whole genome shotgun (WGS) entry which is preliminary data.</text>
</comment>
<gene>
    <name evidence="2" type="ORF">GCM10017772_25410</name>
</gene>
<feature type="coiled-coil region" evidence="1">
    <location>
        <begin position="38"/>
        <end position="72"/>
    </location>
</feature>
<keyword evidence="3" id="KW-1185">Reference proteome</keyword>
<dbReference type="AlphaFoldDB" id="A0A919KUZ2"/>
<dbReference type="Proteomes" id="UP000627369">
    <property type="component" value="Unassembled WGS sequence"/>
</dbReference>
<organism evidence="2 3">
    <name type="scientific">Promicromonospora soli</name>
    <dbReference type="NCBI Taxonomy" id="2035533"/>
    <lineage>
        <taxon>Bacteria</taxon>
        <taxon>Bacillati</taxon>
        <taxon>Actinomycetota</taxon>
        <taxon>Actinomycetes</taxon>
        <taxon>Micrococcales</taxon>
        <taxon>Promicromonosporaceae</taxon>
        <taxon>Promicromonospora</taxon>
    </lineage>
</organism>
<keyword evidence="1" id="KW-0175">Coiled coil</keyword>
<reference evidence="2" key="1">
    <citation type="journal article" date="2014" name="Int. J. Syst. Evol. Microbiol.">
        <title>Complete genome sequence of Corynebacterium casei LMG S-19264T (=DSM 44701T), isolated from a smear-ripened cheese.</title>
        <authorList>
            <consortium name="US DOE Joint Genome Institute (JGI-PGF)"/>
            <person name="Walter F."/>
            <person name="Albersmeier A."/>
            <person name="Kalinowski J."/>
            <person name="Ruckert C."/>
        </authorList>
    </citation>
    <scope>NUCLEOTIDE SEQUENCE</scope>
    <source>
        <strain evidence="2">CGMCC 4.7398</strain>
    </source>
</reference>
<dbReference type="RefSeq" id="WP_189669619.1">
    <property type="nucleotide sequence ID" value="NZ_BNAS01000003.1"/>
</dbReference>